<dbReference type="InterPro" id="IPR023393">
    <property type="entry name" value="START-like_dom_sf"/>
</dbReference>
<evidence type="ECO:0000313" key="2">
    <source>
        <dbReference type="Proteomes" id="UP000183810"/>
    </source>
</evidence>
<dbReference type="KEGG" id="nsl:BOX37_14655"/>
<name>A0A1J0VSG8_9NOCA</name>
<sequence>MASVTVSTELPVTPEQAWARLSDLANWEEWLTIHQGWRSELPAELAAGSRFIEVVSVMNMANKIEWTVAEVDPNKYLRITGTGMAGVTVEFALKVEPTATGSSAAFDASFKGTMIVGPIGKAVAKHAEADLRASMDKFNELVGSAA</sequence>
<reference evidence="1" key="1">
    <citation type="submission" date="2016-11" db="EMBL/GenBank/DDBJ databases">
        <authorList>
            <person name="Jaros S."/>
            <person name="Januszkiewicz K."/>
            <person name="Wedrychowicz H."/>
        </authorList>
    </citation>
    <scope>NUCLEOTIDE SEQUENCE [LARGE SCALE GENOMIC DNA]</scope>
    <source>
        <strain evidence="1">Y48</strain>
    </source>
</reference>
<organism evidence="1 2">
    <name type="scientific">Nocardia mangyaensis</name>
    <dbReference type="NCBI Taxonomy" id="2213200"/>
    <lineage>
        <taxon>Bacteria</taxon>
        <taxon>Bacillati</taxon>
        <taxon>Actinomycetota</taxon>
        <taxon>Actinomycetes</taxon>
        <taxon>Mycobacteriales</taxon>
        <taxon>Nocardiaceae</taxon>
        <taxon>Nocardia</taxon>
    </lineage>
</organism>
<dbReference type="Pfam" id="PF10604">
    <property type="entry name" value="Polyketide_cyc2"/>
    <property type="match status" value="1"/>
</dbReference>
<proteinExistence type="predicted"/>
<dbReference type="OrthoDB" id="4569164at2"/>
<dbReference type="SUPFAM" id="SSF55961">
    <property type="entry name" value="Bet v1-like"/>
    <property type="match status" value="1"/>
</dbReference>
<dbReference type="EMBL" id="CP018082">
    <property type="protein sequence ID" value="APE34984.1"/>
    <property type="molecule type" value="Genomic_DNA"/>
</dbReference>
<keyword evidence="2" id="KW-1185">Reference proteome</keyword>
<dbReference type="Proteomes" id="UP000183810">
    <property type="component" value="Chromosome"/>
</dbReference>
<protein>
    <submittedName>
        <fullName evidence="1">Polyketide cyclase</fullName>
    </submittedName>
</protein>
<dbReference type="RefSeq" id="WP_071928169.1">
    <property type="nucleotide sequence ID" value="NZ_CP018082.1"/>
</dbReference>
<accession>A0A1J0VSG8</accession>
<dbReference type="CDD" id="cd07812">
    <property type="entry name" value="SRPBCC"/>
    <property type="match status" value="1"/>
</dbReference>
<dbReference type="AlphaFoldDB" id="A0A1J0VSG8"/>
<dbReference type="InterPro" id="IPR019587">
    <property type="entry name" value="Polyketide_cyclase/dehydratase"/>
</dbReference>
<gene>
    <name evidence="1" type="ORF">BOX37_14655</name>
</gene>
<dbReference type="Gene3D" id="3.30.530.20">
    <property type="match status" value="1"/>
</dbReference>
<evidence type="ECO:0000313" key="1">
    <source>
        <dbReference type="EMBL" id="APE34984.1"/>
    </source>
</evidence>